<feature type="transmembrane region" description="Helical" evidence="1">
    <location>
        <begin position="270"/>
        <end position="291"/>
    </location>
</feature>
<keyword evidence="3" id="KW-1185">Reference proteome</keyword>
<feature type="transmembrane region" description="Helical" evidence="1">
    <location>
        <begin position="89"/>
        <end position="111"/>
    </location>
</feature>
<evidence type="ECO:0000313" key="2">
    <source>
        <dbReference type="EMBL" id="QWK91768.1"/>
    </source>
</evidence>
<keyword evidence="1" id="KW-0472">Membrane</keyword>
<dbReference type="PANTHER" id="PTHR38457">
    <property type="entry name" value="REGULATOR ABRB-RELATED"/>
    <property type="match status" value="1"/>
</dbReference>
<dbReference type="Pfam" id="PF05145">
    <property type="entry name" value="AbrB"/>
    <property type="match status" value="1"/>
</dbReference>
<keyword evidence="1" id="KW-1133">Transmembrane helix</keyword>
<protein>
    <submittedName>
        <fullName evidence="2">AbrB family transcriptional regulator</fullName>
    </submittedName>
</protein>
<dbReference type="PIRSF" id="PIRSF038991">
    <property type="entry name" value="Protein_AbrB"/>
    <property type="match status" value="1"/>
</dbReference>
<dbReference type="KEGG" id="gfu:KM031_07905"/>
<feature type="transmembrane region" description="Helical" evidence="1">
    <location>
        <begin position="12"/>
        <end position="44"/>
    </location>
</feature>
<keyword evidence="1" id="KW-0812">Transmembrane</keyword>
<organism evidence="2 3">
    <name type="scientific">Gemmobacter fulvus</name>
    <dbReference type="NCBI Taxonomy" id="2840474"/>
    <lineage>
        <taxon>Bacteria</taxon>
        <taxon>Pseudomonadati</taxon>
        <taxon>Pseudomonadota</taxon>
        <taxon>Alphaproteobacteria</taxon>
        <taxon>Rhodobacterales</taxon>
        <taxon>Paracoccaceae</taxon>
        <taxon>Gemmobacter</taxon>
    </lineage>
</organism>
<accession>A0A975P9Z1</accession>
<dbReference type="GO" id="GO:0010468">
    <property type="term" value="P:regulation of gene expression"/>
    <property type="evidence" value="ECO:0007669"/>
    <property type="project" value="InterPro"/>
</dbReference>
<name>A0A975P9Z1_9RHOB</name>
<dbReference type="RefSeq" id="WP_215506401.1">
    <property type="nucleotide sequence ID" value="NZ_CP076361.1"/>
</dbReference>
<evidence type="ECO:0000313" key="3">
    <source>
        <dbReference type="Proteomes" id="UP000679352"/>
    </source>
</evidence>
<feature type="transmembrane region" description="Helical" evidence="1">
    <location>
        <begin position="64"/>
        <end position="83"/>
    </location>
</feature>
<feature type="transmembrane region" description="Helical" evidence="1">
    <location>
        <begin position="193"/>
        <end position="210"/>
    </location>
</feature>
<reference evidence="2" key="1">
    <citation type="submission" date="2021-06" db="EMBL/GenBank/DDBJ databases">
        <title>Direct submission.</title>
        <authorList>
            <person name="Lee C.-S."/>
            <person name="Jin L."/>
        </authorList>
    </citation>
    <scope>NUCLEOTIDE SEQUENCE</scope>
    <source>
        <strain evidence="2">Con5</strain>
    </source>
</reference>
<feature type="transmembrane region" description="Helical" evidence="1">
    <location>
        <begin position="152"/>
        <end position="173"/>
    </location>
</feature>
<evidence type="ECO:0000256" key="1">
    <source>
        <dbReference type="SAM" id="Phobius"/>
    </source>
</evidence>
<proteinExistence type="predicted"/>
<sequence>MSLWHRVRGPAFALALGGLGGAAGWLAGVPLGVLLGAMVAVGVVAARGGRLGGASIEFPQQLRLFFVPVIGVGIGGAFTPEVVAQMPGWWPSLLALCLYIPLAHLSGYAIYRLGGLPKPEAFFGAVPGGLIESVALGEEAGADVRMLVLLQFLRLILTIVAVPLIFLVLTGHAVGSASGATLAAKVALDPADALVLIAAGCIGFWVGRLLHLPAAPMTGPMAASACVHLLGWAEGVPPGWAVALTQIVVGTGLGARFIGMNGALLRRGFALASGNVAVALLLAFGFGLAMAKITGEPVTAVFLAFAPGGLAEMSLIALSLQMGIVFVTVHHVARIVLSVALAKLGARWIMPG</sequence>
<dbReference type="NCBIfam" id="TIGR03082">
    <property type="entry name" value="Gneg_AbrB_dup"/>
    <property type="match status" value="1"/>
</dbReference>
<dbReference type="GO" id="GO:0016020">
    <property type="term" value="C:membrane"/>
    <property type="evidence" value="ECO:0007669"/>
    <property type="project" value="InterPro"/>
</dbReference>
<gene>
    <name evidence="2" type="ORF">KM031_07905</name>
</gene>
<dbReference type="AlphaFoldDB" id="A0A975P9Z1"/>
<dbReference type="InterPro" id="IPR007820">
    <property type="entry name" value="AbrB_fam"/>
</dbReference>
<dbReference type="PANTHER" id="PTHR38457:SF1">
    <property type="entry name" value="REGULATOR ABRB-RELATED"/>
    <property type="match status" value="1"/>
</dbReference>
<feature type="transmembrane region" description="Helical" evidence="1">
    <location>
        <begin position="297"/>
        <end position="320"/>
    </location>
</feature>
<dbReference type="EMBL" id="CP076361">
    <property type="protein sequence ID" value="QWK91768.1"/>
    <property type="molecule type" value="Genomic_DNA"/>
</dbReference>
<dbReference type="InterPro" id="IPR017516">
    <property type="entry name" value="AbrB_dup"/>
</dbReference>
<dbReference type="Proteomes" id="UP000679352">
    <property type="component" value="Chromosome"/>
</dbReference>